<gene>
    <name evidence="1" type="ORF">ECPE_LOCUS11081</name>
</gene>
<sequence>MTTLLTPLSSTVGQVEETILRRHHLQWFDHILRYQKQKASEAVLLFNVGRYLEANNACSLRKDKPLPEHAPDIQISSLDPVSWISFNNEGLVLAVATSSSSKGTFVHLMDLRECLKHSICSLSEISRPIRVCGGEQLTADGNPGWEMRDFAWNPTVHSLFVTILRSGAVRLVSATPNPTEPEELVDQLPLTVDARCLSWSTKGKQLAICIMGTLITQTGPLSGPLILQTDPKLRLKRIVQLNTVFGQIDATGTLCPLDVLWTSPSCFVMGLRASSQSSSISTMRTVMVYAPTKSNEVSFSEIVELRLQPESPHHQFYLQSIGSGHFVATQSAGGEQMIVFQIPSGSTAAPAAMLQIELPPSGFVLGLALGFHWPSSSC</sequence>
<dbReference type="AlphaFoldDB" id="A0A183AVU6"/>
<dbReference type="InterPro" id="IPR015943">
    <property type="entry name" value="WD40/YVTN_repeat-like_dom_sf"/>
</dbReference>
<accession>A0A183AVU6</accession>
<proteinExistence type="predicted"/>
<reference evidence="3" key="1">
    <citation type="submission" date="2016-06" db="UniProtKB">
        <authorList>
            <consortium name="WormBaseParasite"/>
        </authorList>
    </citation>
    <scope>IDENTIFICATION</scope>
</reference>
<evidence type="ECO:0000313" key="1">
    <source>
        <dbReference type="EMBL" id="VDP88035.1"/>
    </source>
</evidence>
<dbReference type="EMBL" id="UZAN01050170">
    <property type="protein sequence ID" value="VDP88035.1"/>
    <property type="molecule type" value="Genomic_DNA"/>
</dbReference>
<dbReference type="WBParaSite" id="ECPE_0001111501-mRNA-1">
    <property type="protein sequence ID" value="ECPE_0001111501-mRNA-1"/>
    <property type="gene ID" value="ECPE_0001111501"/>
</dbReference>
<protein>
    <submittedName>
        <fullName evidence="3">ANAPC4_WD40 domain-containing protein</fullName>
    </submittedName>
</protein>
<organism evidence="3">
    <name type="scientific">Echinostoma caproni</name>
    <dbReference type="NCBI Taxonomy" id="27848"/>
    <lineage>
        <taxon>Eukaryota</taxon>
        <taxon>Metazoa</taxon>
        <taxon>Spiralia</taxon>
        <taxon>Lophotrochozoa</taxon>
        <taxon>Platyhelminthes</taxon>
        <taxon>Trematoda</taxon>
        <taxon>Digenea</taxon>
        <taxon>Plagiorchiida</taxon>
        <taxon>Echinostomata</taxon>
        <taxon>Echinostomatoidea</taxon>
        <taxon>Echinostomatidae</taxon>
        <taxon>Echinostoma</taxon>
    </lineage>
</organism>
<evidence type="ECO:0000313" key="3">
    <source>
        <dbReference type="WBParaSite" id="ECPE_0001111501-mRNA-1"/>
    </source>
</evidence>
<dbReference type="Proteomes" id="UP000272942">
    <property type="component" value="Unassembled WGS sequence"/>
</dbReference>
<dbReference type="OrthoDB" id="248320at2759"/>
<reference evidence="1 2" key="2">
    <citation type="submission" date="2018-11" db="EMBL/GenBank/DDBJ databases">
        <authorList>
            <consortium name="Pathogen Informatics"/>
        </authorList>
    </citation>
    <scope>NUCLEOTIDE SEQUENCE [LARGE SCALE GENOMIC DNA]</scope>
    <source>
        <strain evidence="1 2">Egypt</strain>
    </source>
</reference>
<dbReference type="Gene3D" id="2.130.10.10">
    <property type="entry name" value="YVTN repeat-like/Quinoprotein amine dehydrogenase"/>
    <property type="match status" value="1"/>
</dbReference>
<dbReference type="SUPFAM" id="SSF117289">
    <property type="entry name" value="Nucleoporin domain"/>
    <property type="match status" value="1"/>
</dbReference>
<keyword evidence="2" id="KW-1185">Reference proteome</keyword>
<evidence type="ECO:0000313" key="2">
    <source>
        <dbReference type="Proteomes" id="UP000272942"/>
    </source>
</evidence>
<name>A0A183AVU6_9TREM</name>